<dbReference type="InterPro" id="IPR044730">
    <property type="entry name" value="RNase_H-like_dom_plant"/>
</dbReference>
<dbReference type="Gene3D" id="3.30.420.10">
    <property type="entry name" value="Ribonuclease H-like superfamily/Ribonuclease H"/>
    <property type="match status" value="1"/>
</dbReference>
<evidence type="ECO:0000313" key="2">
    <source>
        <dbReference type="EMBL" id="KAK9006180.1"/>
    </source>
</evidence>
<sequence length="224" mass="25368">MKECSFAFELQYALNVPTSHNSAMNGWFEWLADFFYCLDESRKICLMLFLRECGSISNNGRVNPILQLVSWQAPPENVYKFNFDTSYNSQYRSATSGVIGRDRTGEVMVSCVVSHNNVLNELMTESLACLQTVCYAKELGFKRVIIEGDSLIVIKKLNEGMLDRSTIAPIIHDIRTEARDFDAISFVFVKQDVDNAAHVPARDLCLLETTVLYMIHDSGAKKLQ</sequence>
<dbReference type="InterPro" id="IPR036397">
    <property type="entry name" value="RNaseH_sf"/>
</dbReference>
<evidence type="ECO:0000259" key="1">
    <source>
        <dbReference type="Pfam" id="PF13456"/>
    </source>
</evidence>
<dbReference type="CDD" id="cd06222">
    <property type="entry name" value="RNase_H_like"/>
    <property type="match status" value="1"/>
</dbReference>
<proteinExistence type="predicted"/>
<organism evidence="2 3">
    <name type="scientific">Hibiscus sabdariffa</name>
    <name type="common">roselle</name>
    <dbReference type="NCBI Taxonomy" id="183260"/>
    <lineage>
        <taxon>Eukaryota</taxon>
        <taxon>Viridiplantae</taxon>
        <taxon>Streptophyta</taxon>
        <taxon>Embryophyta</taxon>
        <taxon>Tracheophyta</taxon>
        <taxon>Spermatophyta</taxon>
        <taxon>Magnoliopsida</taxon>
        <taxon>eudicotyledons</taxon>
        <taxon>Gunneridae</taxon>
        <taxon>Pentapetalae</taxon>
        <taxon>rosids</taxon>
        <taxon>malvids</taxon>
        <taxon>Malvales</taxon>
        <taxon>Malvaceae</taxon>
        <taxon>Malvoideae</taxon>
        <taxon>Hibiscus</taxon>
    </lineage>
</organism>
<dbReference type="Proteomes" id="UP001396334">
    <property type="component" value="Unassembled WGS sequence"/>
</dbReference>
<accession>A0ABR2QZS8</accession>
<dbReference type="SUPFAM" id="SSF53098">
    <property type="entry name" value="Ribonuclease H-like"/>
    <property type="match status" value="1"/>
</dbReference>
<dbReference type="EMBL" id="JBBPBN010000029">
    <property type="protein sequence ID" value="KAK9006180.1"/>
    <property type="molecule type" value="Genomic_DNA"/>
</dbReference>
<evidence type="ECO:0000313" key="3">
    <source>
        <dbReference type="Proteomes" id="UP001396334"/>
    </source>
</evidence>
<protein>
    <recommendedName>
        <fullName evidence="1">RNase H type-1 domain-containing protein</fullName>
    </recommendedName>
</protein>
<dbReference type="InterPro" id="IPR052929">
    <property type="entry name" value="RNase_H-like_EbsB-rel"/>
</dbReference>
<dbReference type="Pfam" id="PF13456">
    <property type="entry name" value="RVT_3"/>
    <property type="match status" value="1"/>
</dbReference>
<feature type="domain" description="RNase H type-1" evidence="1">
    <location>
        <begin position="82"/>
        <end position="202"/>
    </location>
</feature>
<dbReference type="InterPro" id="IPR002156">
    <property type="entry name" value="RNaseH_domain"/>
</dbReference>
<keyword evidence="3" id="KW-1185">Reference proteome</keyword>
<dbReference type="PANTHER" id="PTHR47074:SF61">
    <property type="entry name" value="RNASE H TYPE-1 DOMAIN-CONTAINING PROTEIN"/>
    <property type="match status" value="1"/>
</dbReference>
<dbReference type="InterPro" id="IPR012337">
    <property type="entry name" value="RNaseH-like_sf"/>
</dbReference>
<dbReference type="PANTHER" id="PTHR47074">
    <property type="entry name" value="BNAC02G40300D PROTEIN"/>
    <property type="match status" value="1"/>
</dbReference>
<name>A0ABR2QZS8_9ROSI</name>
<comment type="caution">
    <text evidence="2">The sequence shown here is derived from an EMBL/GenBank/DDBJ whole genome shotgun (WGS) entry which is preliminary data.</text>
</comment>
<gene>
    <name evidence="2" type="ORF">V6N11_035225</name>
</gene>
<reference evidence="2 3" key="1">
    <citation type="journal article" date="2024" name="G3 (Bethesda)">
        <title>Genome assembly of Hibiscus sabdariffa L. provides insights into metabolisms of medicinal natural products.</title>
        <authorList>
            <person name="Kim T."/>
        </authorList>
    </citation>
    <scope>NUCLEOTIDE SEQUENCE [LARGE SCALE GENOMIC DNA]</scope>
    <source>
        <strain evidence="2">TK-2024</strain>
        <tissue evidence="2">Old leaves</tissue>
    </source>
</reference>